<dbReference type="Gene3D" id="3.30.200.20">
    <property type="entry name" value="Phosphorylase Kinase, domain 1"/>
    <property type="match status" value="1"/>
</dbReference>
<organism evidence="10 11">
    <name type="scientific">Pterulicium gracile</name>
    <dbReference type="NCBI Taxonomy" id="1884261"/>
    <lineage>
        <taxon>Eukaryota</taxon>
        <taxon>Fungi</taxon>
        <taxon>Dikarya</taxon>
        <taxon>Basidiomycota</taxon>
        <taxon>Agaricomycotina</taxon>
        <taxon>Agaricomycetes</taxon>
        <taxon>Agaricomycetidae</taxon>
        <taxon>Agaricales</taxon>
        <taxon>Pleurotineae</taxon>
        <taxon>Pterulaceae</taxon>
        <taxon>Pterulicium</taxon>
    </lineage>
</organism>
<dbReference type="OrthoDB" id="5979581at2759"/>
<keyword evidence="6" id="KW-0067">ATP-binding</keyword>
<keyword evidence="5 10" id="KW-0418">Kinase</keyword>
<dbReference type="PANTHER" id="PTHR47634:SF9">
    <property type="entry name" value="PROTEIN KINASE DOMAIN-CONTAINING PROTEIN-RELATED"/>
    <property type="match status" value="1"/>
</dbReference>
<keyword evidence="3" id="KW-0808">Transferase</keyword>
<dbReference type="PANTHER" id="PTHR47634">
    <property type="entry name" value="PROTEIN KINASE DOMAIN-CONTAINING PROTEIN-RELATED"/>
    <property type="match status" value="1"/>
</dbReference>
<evidence type="ECO:0000256" key="1">
    <source>
        <dbReference type="ARBA" id="ARBA00012513"/>
    </source>
</evidence>
<dbReference type="AlphaFoldDB" id="A0A5C3QA67"/>
<dbReference type="GO" id="GO:0050684">
    <property type="term" value="P:regulation of mRNA processing"/>
    <property type="evidence" value="ECO:0007669"/>
    <property type="project" value="TreeGrafter"/>
</dbReference>
<keyword evidence="4" id="KW-0547">Nucleotide-binding</keyword>
<dbReference type="EMBL" id="ML178839">
    <property type="protein sequence ID" value="TFK98456.1"/>
    <property type="molecule type" value="Genomic_DNA"/>
</dbReference>
<comment type="catalytic activity">
    <reaction evidence="8">
        <text>L-seryl-[protein] + ATP = O-phospho-L-seryl-[protein] + ADP + H(+)</text>
        <dbReference type="Rhea" id="RHEA:17989"/>
        <dbReference type="Rhea" id="RHEA-COMP:9863"/>
        <dbReference type="Rhea" id="RHEA-COMP:11604"/>
        <dbReference type="ChEBI" id="CHEBI:15378"/>
        <dbReference type="ChEBI" id="CHEBI:29999"/>
        <dbReference type="ChEBI" id="CHEBI:30616"/>
        <dbReference type="ChEBI" id="CHEBI:83421"/>
        <dbReference type="ChEBI" id="CHEBI:456216"/>
        <dbReference type="EC" id="2.7.11.1"/>
    </reaction>
</comment>
<evidence type="ECO:0000256" key="2">
    <source>
        <dbReference type="ARBA" id="ARBA00022527"/>
    </source>
</evidence>
<feature type="domain" description="Protein kinase" evidence="9">
    <location>
        <begin position="22"/>
        <end position="375"/>
    </location>
</feature>
<evidence type="ECO:0000256" key="5">
    <source>
        <dbReference type="ARBA" id="ARBA00022777"/>
    </source>
</evidence>
<dbReference type="InterPro" id="IPR000719">
    <property type="entry name" value="Prot_kinase_dom"/>
</dbReference>
<evidence type="ECO:0000256" key="8">
    <source>
        <dbReference type="ARBA" id="ARBA00048679"/>
    </source>
</evidence>
<comment type="catalytic activity">
    <reaction evidence="7">
        <text>L-threonyl-[protein] + ATP = O-phospho-L-threonyl-[protein] + ADP + H(+)</text>
        <dbReference type="Rhea" id="RHEA:46608"/>
        <dbReference type="Rhea" id="RHEA-COMP:11060"/>
        <dbReference type="Rhea" id="RHEA-COMP:11605"/>
        <dbReference type="ChEBI" id="CHEBI:15378"/>
        <dbReference type="ChEBI" id="CHEBI:30013"/>
        <dbReference type="ChEBI" id="CHEBI:30616"/>
        <dbReference type="ChEBI" id="CHEBI:61977"/>
        <dbReference type="ChEBI" id="CHEBI:456216"/>
        <dbReference type="EC" id="2.7.11.1"/>
    </reaction>
</comment>
<keyword evidence="11" id="KW-1185">Reference proteome</keyword>
<dbReference type="SUPFAM" id="SSF56112">
    <property type="entry name" value="Protein kinase-like (PK-like)"/>
    <property type="match status" value="1"/>
</dbReference>
<dbReference type="SMART" id="SM00220">
    <property type="entry name" value="S_TKc"/>
    <property type="match status" value="1"/>
</dbReference>
<dbReference type="GO" id="GO:0005524">
    <property type="term" value="F:ATP binding"/>
    <property type="evidence" value="ECO:0007669"/>
    <property type="project" value="UniProtKB-KW"/>
</dbReference>
<protein>
    <recommendedName>
        <fullName evidence="1">non-specific serine/threonine protein kinase</fullName>
        <ecNumber evidence="1">2.7.11.1</ecNumber>
    </recommendedName>
</protein>
<dbReference type="Gene3D" id="1.10.510.10">
    <property type="entry name" value="Transferase(Phosphotransferase) domain 1"/>
    <property type="match status" value="1"/>
</dbReference>
<dbReference type="InterPro" id="IPR011009">
    <property type="entry name" value="Kinase-like_dom_sf"/>
</dbReference>
<keyword evidence="2" id="KW-0723">Serine/threonine-protein kinase</keyword>
<dbReference type="STRING" id="1884261.A0A5C3QA67"/>
<dbReference type="EC" id="2.7.11.1" evidence="1"/>
<dbReference type="PROSITE" id="PS50011">
    <property type="entry name" value="PROTEIN_KINASE_DOM"/>
    <property type="match status" value="1"/>
</dbReference>
<dbReference type="Proteomes" id="UP000305067">
    <property type="component" value="Unassembled WGS sequence"/>
</dbReference>
<dbReference type="GO" id="GO:0000245">
    <property type="term" value="P:spliceosomal complex assembly"/>
    <property type="evidence" value="ECO:0007669"/>
    <property type="project" value="TreeGrafter"/>
</dbReference>
<gene>
    <name evidence="10" type="ORF">BDV98DRAFT_628453</name>
</gene>
<evidence type="ECO:0000259" key="9">
    <source>
        <dbReference type="PROSITE" id="PS50011"/>
    </source>
</evidence>
<dbReference type="InterPro" id="IPR051334">
    <property type="entry name" value="SRPK"/>
</dbReference>
<name>A0A5C3QA67_9AGAR</name>
<evidence type="ECO:0000313" key="11">
    <source>
        <dbReference type="Proteomes" id="UP000305067"/>
    </source>
</evidence>
<dbReference type="GO" id="GO:0004674">
    <property type="term" value="F:protein serine/threonine kinase activity"/>
    <property type="evidence" value="ECO:0007669"/>
    <property type="project" value="UniProtKB-KW"/>
</dbReference>
<sequence>MADKTTTHYNGSLGSTLKDGRYTLVRKLGEDTTSITWLVRDSEGAKQFHAAKILSAEHTAEPDGPPRELEFMQKITEAGTASGLEPMGFIRLHDSFLVEDKHLCLVQTLCSGSLGTMRRAAPFKRLPVYMARNSMHALLTCLEALHSLKIVHTDVHLGNILISNTGLSLPDELERYLTDNAVAMNQEINLPEIQPIPHGVTHQTSASEAKAMSFYPADYGHGEPPRSAYFCPFALRPPEVVLGSGFGPAMDIWAVGCLTWELIAGCWFFAPQDGEDQFSVADDHLAKMQELTGQCFAKAVLDRAKYGDQFFDQDGNLLRIPDLVPMTIEQAFTNYKIEGLSEEDMKDGADFVRCCLELDHEKRPTARTLLDHRFMRKAFGC</sequence>
<accession>A0A5C3QA67</accession>
<evidence type="ECO:0000313" key="10">
    <source>
        <dbReference type="EMBL" id="TFK98456.1"/>
    </source>
</evidence>
<evidence type="ECO:0000256" key="6">
    <source>
        <dbReference type="ARBA" id="ARBA00022840"/>
    </source>
</evidence>
<dbReference type="Pfam" id="PF00069">
    <property type="entry name" value="Pkinase"/>
    <property type="match status" value="2"/>
</dbReference>
<evidence type="ECO:0000256" key="3">
    <source>
        <dbReference type="ARBA" id="ARBA00022679"/>
    </source>
</evidence>
<reference evidence="10 11" key="1">
    <citation type="journal article" date="2019" name="Nat. Ecol. Evol.">
        <title>Megaphylogeny resolves global patterns of mushroom evolution.</title>
        <authorList>
            <person name="Varga T."/>
            <person name="Krizsan K."/>
            <person name="Foldi C."/>
            <person name="Dima B."/>
            <person name="Sanchez-Garcia M."/>
            <person name="Sanchez-Ramirez S."/>
            <person name="Szollosi G.J."/>
            <person name="Szarkandi J.G."/>
            <person name="Papp V."/>
            <person name="Albert L."/>
            <person name="Andreopoulos W."/>
            <person name="Angelini C."/>
            <person name="Antonin V."/>
            <person name="Barry K.W."/>
            <person name="Bougher N.L."/>
            <person name="Buchanan P."/>
            <person name="Buyck B."/>
            <person name="Bense V."/>
            <person name="Catcheside P."/>
            <person name="Chovatia M."/>
            <person name="Cooper J."/>
            <person name="Damon W."/>
            <person name="Desjardin D."/>
            <person name="Finy P."/>
            <person name="Geml J."/>
            <person name="Haridas S."/>
            <person name="Hughes K."/>
            <person name="Justo A."/>
            <person name="Karasinski D."/>
            <person name="Kautmanova I."/>
            <person name="Kiss B."/>
            <person name="Kocsube S."/>
            <person name="Kotiranta H."/>
            <person name="LaButti K.M."/>
            <person name="Lechner B.E."/>
            <person name="Liimatainen K."/>
            <person name="Lipzen A."/>
            <person name="Lukacs Z."/>
            <person name="Mihaltcheva S."/>
            <person name="Morgado L.N."/>
            <person name="Niskanen T."/>
            <person name="Noordeloos M.E."/>
            <person name="Ohm R.A."/>
            <person name="Ortiz-Santana B."/>
            <person name="Ovrebo C."/>
            <person name="Racz N."/>
            <person name="Riley R."/>
            <person name="Savchenko A."/>
            <person name="Shiryaev A."/>
            <person name="Soop K."/>
            <person name="Spirin V."/>
            <person name="Szebenyi C."/>
            <person name="Tomsovsky M."/>
            <person name="Tulloss R.E."/>
            <person name="Uehling J."/>
            <person name="Grigoriev I.V."/>
            <person name="Vagvolgyi C."/>
            <person name="Papp T."/>
            <person name="Martin F.M."/>
            <person name="Miettinen O."/>
            <person name="Hibbett D.S."/>
            <person name="Nagy L.G."/>
        </authorList>
    </citation>
    <scope>NUCLEOTIDE SEQUENCE [LARGE SCALE GENOMIC DNA]</scope>
    <source>
        <strain evidence="10 11">CBS 309.79</strain>
    </source>
</reference>
<evidence type="ECO:0000256" key="7">
    <source>
        <dbReference type="ARBA" id="ARBA00047899"/>
    </source>
</evidence>
<evidence type="ECO:0000256" key="4">
    <source>
        <dbReference type="ARBA" id="ARBA00022741"/>
    </source>
</evidence>
<proteinExistence type="predicted"/>